<name>A0AAN0RI02_9RHOB</name>
<comment type="catalytic activity">
    <reaction evidence="1 8">
        <text>a myo-inositol phosphate + H2O = myo-inositol + phosphate</text>
        <dbReference type="Rhea" id="RHEA:24056"/>
        <dbReference type="ChEBI" id="CHEBI:15377"/>
        <dbReference type="ChEBI" id="CHEBI:17268"/>
        <dbReference type="ChEBI" id="CHEBI:43474"/>
        <dbReference type="ChEBI" id="CHEBI:84139"/>
        <dbReference type="EC" id="3.1.3.25"/>
    </reaction>
</comment>
<evidence type="ECO:0000256" key="3">
    <source>
        <dbReference type="ARBA" id="ARBA00009759"/>
    </source>
</evidence>
<sequence>MIATARKAGRALAKDFREVANLQVSVTGASDFVARADMHADKVVKEELLAARPTYGYLAAESAEIEGKDPTRRWIVDAMVGVTNFQHGMPHYAVTIALEHKGEIIAGVIYDAAQDECFFAEKGQGAWMNETRMRVSGRRSLSDCVFATGLPSAGRSDLPQALTDLAQLLPVSSGVRNLGAAALDMAYVAAGRVDGFWGRRLQLWDVAAGMIIVKEAGGFSEPIQPGGDVLQDGTVIAANDQVFAPFCKIIRKGS</sequence>
<keyword evidence="10" id="KW-1185">Reference proteome</keyword>
<reference evidence="9 10" key="1">
    <citation type="journal article" date="2014" name="ISME J.">
        <title>Adaptation of an abundant Roseobacter RCA organism to pelagic systems revealed by genomic and transcriptomic analyses.</title>
        <authorList>
            <person name="Voget S."/>
            <person name="Wemheuer B."/>
            <person name="Brinkhoff T."/>
            <person name="Vollmers J."/>
            <person name="Dietrich S."/>
            <person name="Giebel H.A."/>
            <person name="Beardsley C."/>
            <person name="Sardemann C."/>
            <person name="Bakenhus I."/>
            <person name="Billerbeck S."/>
            <person name="Daniel R."/>
            <person name="Simon M."/>
        </authorList>
    </citation>
    <scope>NUCLEOTIDE SEQUENCE [LARGE SCALE GENOMIC DNA]</scope>
    <source>
        <strain evidence="9 10">RCA23</strain>
    </source>
</reference>
<evidence type="ECO:0000256" key="5">
    <source>
        <dbReference type="ARBA" id="ARBA00022801"/>
    </source>
</evidence>
<accession>A0AAN0RI02</accession>
<dbReference type="KEGG" id="ptp:RCA23_c09850"/>
<dbReference type="GO" id="GO:0008934">
    <property type="term" value="F:inositol monophosphate 1-phosphatase activity"/>
    <property type="evidence" value="ECO:0007669"/>
    <property type="project" value="InterPro"/>
</dbReference>
<dbReference type="Gene3D" id="3.30.540.10">
    <property type="entry name" value="Fructose-1,6-Bisphosphatase, subunit A, domain 1"/>
    <property type="match status" value="1"/>
</dbReference>
<evidence type="ECO:0000256" key="4">
    <source>
        <dbReference type="ARBA" id="ARBA00022723"/>
    </source>
</evidence>
<evidence type="ECO:0000256" key="7">
    <source>
        <dbReference type="PIRSR" id="PIRSR600760-2"/>
    </source>
</evidence>
<dbReference type="GO" id="GO:0007165">
    <property type="term" value="P:signal transduction"/>
    <property type="evidence" value="ECO:0007669"/>
    <property type="project" value="TreeGrafter"/>
</dbReference>
<comment type="similarity">
    <text evidence="3 8">Belongs to the inositol monophosphatase superfamily.</text>
</comment>
<dbReference type="InterPro" id="IPR000760">
    <property type="entry name" value="Inositol_monophosphatase-like"/>
</dbReference>
<keyword evidence="6 7" id="KW-0460">Magnesium</keyword>
<dbReference type="Pfam" id="PF00459">
    <property type="entry name" value="Inositol_P"/>
    <property type="match status" value="1"/>
</dbReference>
<gene>
    <name evidence="9" type="primary">suhB</name>
    <name evidence="9" type="ORF">RCA23_c09850</name>
</gene>
<dbReference type="GO" id="GO:0046872">
    <property type="term" value="F:metal ion binding"/>
    <property type="evidence" value="ECO:0007669"/>
    <property type="project" value="UniProtKB-KW"/>
</dbReference>
<evidence type="ECO:0000256" key="2">
    <source>
        <dbReference type="ARBA" id="ARBA00001946"/>
    </source>
</evidence>
<dbReference type="Gene3D" id="3.40.190.80">
    <property type="match status" value="1"/>
</dbReference>
<protein>
    <recommendedName>
        <fullName evidence="8">Inositol-1-monophosphatase</fullName>
        <ecNumber evidence="8">3.1.3.25</ecNumber>
    </recommendedName>
</protein>
<dbReference type="EMBL" id="CP003984">
    <property type="protein sequence ID" value="AII86539.1"/>
    <property type="molecule type" value="Genomic_DNA"/>
</dbReference>
<keyword evidence="4 7" id="KW-0479">Metal-binding</keyword>
<dbReference type="SUPFAM" id="SSF56655">
    <property type="entry name" value="Carbohydrate phosphatase"/>
    <property type="match status" value="1"/>
</dbReference>
<dbReference type="PROSITE" id="PS00630">
    <property type="entry name" value="IMP_2"/>
    <property type="match status" value="1"/>
</dbReference>
<evidence type="ECO:0000256" key="1">
    <source>
        <dbReference type="ARBA" id="ARBA00001033"/>
    </source>
</evidence>
<dbReference type="PRINTS" id="PR01959">
    <property type="entry name" value="SBIMPHPHTASE"/>
</dbReference>
<dbReference type="InterPro" id="IPR022337">
    <property type="entry name" value="Inositol_monophosphatase_SuhB"/>
</dbReference>
<dbReference type="GO" id="GO:0046854">
    <property type="term" value="P:phosphatidylinositol phosphate biosynthetic process"/>
    <property type="evidence" value="ECO:0007669"/>
    <property type="project" value="InterPro"/>
</dbReference>
<feature type="binding site" evidence="7">
    <location>
        <position position="205"/>
    </location>
    <ligand>
        <name>Mg(2+)</name>
        <dbReference type="ChEBI" id="CHEBI:18420"/>
        <label>1</label>
        <note>catalytic</note>
    </ligand>
</feature>
<organism evidence="9 10">
    <name type="scientific">Planktomarina temperata RCA23</name>
    <dbReference type="NCBI Taxonomy" id="666509"/>
    <lineage>
        <taxon>Bacteria</taxon>
        <taxon>Pseudomonadati</taxon>
        <taxon>Pseudomonadota</taxon>
        <taxon>Alphaproteobacteria</taxon>
        <taxon>Rhodobacterales</taxon>
        <taxon>Paracoccaceae</taxon>
        <taxon>Planktomarina</taxon>
    </lineage>
</organism>
<dbReference type="PANTHER" id="PTHR20854">
    <property type="entry name" value="INOSITOL MONOPHOSPHATASE"/>
    <property type="match status" value="1"/>
</dbReference>
<dbReference type="Proteomes" id="UP000028680">
    <property type="component" value="Chromosome"/>
</dbReference>
<dbReference type="PRINTS" id="PR00377">
    <property type="entry name" value="IMPHPHTASES"/>
</dbReference>
<dbReference type="InterPro" id="IPR033942">
    <property type="entry name" value="IMPase"/>
</dbReference>
<evidence type="ECO:0000313" key="9">
    <source>
        <dbReference type="EMBL" id="AII86539.1"/>
    </source>
</evidence>
<proteinExistence type="inferred from homology"/>
<keyword evidence="5 8" id="KW-0378">Hydrolase</keyword>
<evidence type="ECO:0000313" key="10">
    <source>
        <dbReference type="Proteomes" id="UP000028680"/>
    </source>
</evidence>
<dbReference type="EC" id="3.1.3.25" evidence="8"/>
<evidence type="ECO:0000256" key="8">
    <source>
        <dbReference type="RuleBase" id="RU364068"/>
    </source>
</evidence>
<dbReference type="InterPro" id="IPR020550">
    <property type="entry name" value="Inositol_monophosphatase_CS"/>
</dbReference>
<feature type="binding site" evidence="7">
    <location>
        <position position="77"/>
    </location>
    <ligand>
        <name>Mg(2+)</name>
        <dbReference type="ChEBI" id="CHEBI:18420"/>
        <label>1</label>
        <note>catalytic</note>
    </ligand>
</feature>
<dbReference type="CDD" id="cd01639">
    <property type="entry name" value="IMPase"/>
    <property type="match status" value="1"/>
</dbReference>
<dbReference type="AlphaFoldDB" id="A0AAN0RI02"/>
<dbReference type="PANTHER" id="PTHR20854:SF4">
    <property type="entry name" value="INOSITOL-1-MONOPHOSPHATASE-RELATED"/>
    <property type="match status" value="1"/>
</dbReference>
<dbReference type="GO" id="GO:0006020">
    <property type="term" value="P:inositol metabolic process"/>
    <property type="evidence" value="ECO:0007669"/>
    <property type="project" value="TreeGrafter"/>
</dbReference>
<evidence type="ECO:0000256" key="6">
    <source>
        <dbReference type="ARBA" id="ARBA00022842"/>
    </source>
</evidence>
<comment type="cofactor">
    <cofactor evidence="2 7 8">
        <name>Mg(2+)</name>
        <dbReference type="ChEBI" id="CHEBI:18420"/>
    </cofactor>
</comment>